<keyword evidence="4" id="KW-0472">Membrane</keyword>
<keyword evidence="8" id="KW-1185">Reference proteome</keyword>
<dbReference type="Pfam" id="PF06629">
    <property type="entry name" value="MipA"/>
    <property type="match status" value="1"/>
</dbReference>
<comment type="subcellular location">
    <subcellularLocation>
        <location evidence="1">Cell outer membrane</location>
    </subcellularLocation>
</comment>
<dbReference type="PANTHER" id="PTHR38776">
    <property type="entry name" value="MLTA-INTERACTING PROTEIN-RELATED"/>
    <property type="match status" value="1"/>
</dbReference>
<evidence type="ECO:0000256" key="4">
    <source>
        <dbReference type="ARBA" id="ARBA00023136"/>
    </source>
</evidence>
<dbReference type="InterPro" id="IPR010583">
    <property type="entry name" value="MipA"/>
</dbReference>
<proteinExistence type="inferred from homology"/>
<evidence type="ECO:0000256" key="2">
    <source>
        <dbReference type="ARBA" id="ARBA00005722"/>
    </source>
</evidence>
<keyword evidence="3 6" id="KW-0732">Signal</keyword>
<evidence type="ECO:0000256" key="1">
    <source>
        <dbReference type="ARBA" id="ARBA00004442"/>
    </source>
</evidence>
<evidence type="ECO:0000313" key="7">
    <source>
        <dbReference type="EMBL" id="MDR6215229.1"/>
    </source>
</evidence>
<dbReference type="RefSeq" id="WP_309829673.1">
    <property type="nucleotide sequence ID" value="NZ_JAVIZX010000001.1"/>
</dbReference>
<evidence type="ECO:0000256" key="5">
    <source>
        <dbReference type="ARBA" id="ARBA00023237"/>
    </source>
</evidence>
<reference evidence="7 8" key="1">
    <citation type="submission" date="2023-08" db="EMBL/GenBank/DDBJ databases">
        <title>Functional and genomic diversity of the sorghum phyllosphere microbiome.</title>
        <authorList>
            <person name="Shade A."/>
        </authorList>
    </citation>
    <scope>NUCLEOTIDE SEQUENCE [LARGE SCALE GENOMIC DNA]</scope>
    <source>
        <strain evidence="7 8">SORGH_AS_0335</strain>
    </source>
</reference>
<protein>
    <submittedName>
        <fullName evidence="7">Outer membrane protein</fullName>
    </submittedName>
</protein>
<evidence type="ECO:0000256" key="6">
    <source>
        <dbReference type="SAM" id="SignalP"/>
    </source>
</evidence>
<organism evidence="7 8">
    <name type="scientific">Paracidovorax wautersii</name>
    <dbReference type="NCBI Taxonomy" id="1177982"/>
    <lineage>
        <taxon>Bacteria</taxon>
        <taxon>Pseudomonadati</taxon>
        <taxon>Pseudomonadota</taxon>
        <taxon>Betaproteobacteria</taxon>
        <taxon>Burkholderiales</taxon>
        <taxon>Comamonadaceae</taxon>
        <taxon>Paracidovorax</taxon>
    </lineage>
</organism>
<gene>
    <name evidence="7" type="ORF">QE399_002918</name>
</gene>
<name>A0ABU1IG52_9BURK</name>
<feature type="chain" id="PRO_5045488573" evidence="6">
    <location>
        <begin position="26"/>
        <end position="285"/>
    </location>
</feature>
<keyword evidence="5" id="KW-0998">Cell outer membrane</keyword>
<comment type="caution">
    <text evidence="7">The sequence shown here is derived from an EMBL/GenBank/DDBJ whole genome shotgun (WGS) entry which is preliminary data.</text>
</comment>
<dbReference type="Proteomes" id="UP001267710">
    <property type="component" value="Unassembled WGS sequence"/>
</dbReference>
<accession>A0ABU1IG52</accession>
<dbReference type="PANTHER" id="PTHR38776:SF1">
    <property type="entry name" value="MLTA-INTERACTING PROTEIN-RELATED"/>
    <property type="match status" value="1"/>
</dbReference>
<feature type="signal peptide" evidence="6">
    <location>
        <begin position="1"/>
        <end position="25"/>
    </location>
</feature>
<sequence length="285" mass="30978">MQQSPSRPARATPALQRLATFATFAAFTALGTAGLMGPAAAQSRTDAPAPESSAESAQGTQWGLGLAAGVFQQPYEGVDNKKRALPLLYVENRWLRIVGPSADLKLGHWHSGYGSVELAARLKYEGLGYEASDSPALRGMDERKESFWAGGAVTWSTSIARLSAEWTGDVSSHSKGQQLQLQADRRFGFGRMALTPRVQAQWLDKKYVDYYYGVKSSEALPGREAYAGKAATTFSIGLRADYQLQPRQTIFLDVSATRLPDGIKNSPIVGRSSVSRASIGYLYRF</sequence>
<dbReference type="EMBL" id="JAVIZX010000001">
    <property type="protein sequence ID" value="MDR6215229.1"/>
    <property type="molecule type" value="Genomic_DNA"/>
</dbReference>
<comment type="similarity">
    <text evidence="2">Belongs to the MipA/OmpV family.</text>
</comment>
<evidence type="ECO:0000256" key="3">
    <source>
        <dbReference type="ARBA" id="ARBA00022729"/>
    </source>
</evidence>
<evidence type="ECO:0000313" key="8">
    <source>
        <dbReference type="Proteomes" id="UP001267710"/>
    </source>
</evidence>